<keyword evidence="3" id="KW-1185">Reference proteome</keyword>
<dbReference type="GO" id="GO:0008168">
    <property type="term" value="F:methyltransferase activity"/>
    <property type="evidence" value="ECO:0007669"/>
    <property type="project" value="UniProtKB-KW"/>
</dbReference>
<dbReference type="RefSeq" id="WP_382166425.1">
    <property type="nucleotide sequence ID" value="NZ_JBHTBR010000002.1"/>
</dbReference>
<keyword evidence="2" id="KW-0808">Transferase</keyword>
<dbReference type="SUPFAM" id="SSF53335">
    <property type="entry name" value="S-adenosyl-L-methionine-dependent methyltransferases"/>
    <property type="match status" value="1"/>
</dbReference>
<dbReference type="GO" id="GO:0032259">
    <property type="term" value="P:methylation"/>
    <property type="evidence" value="ECO:0007669"/>
    <property type="project" value="UniProtKB-KW"/>
</dbReference>
<evidence type="ECO:0000259" key="1">
    <source>
        <dbReference type="Pfam" id="PF08241"/>
    </source>
</evidence>
<organism evidence="2 3">
    <name type="scientific">Hirschia litorea</name>
    <dbReference type="NCBI Taxonomy" id="1199156"/>
    <lineage>
        <taxon>Bacteria</taxon>
        <taxon>Pseudomonadati</taxon>
        <taxon>Pseudomonadota</taxon>
        <taxon>Alphaproteobacteria</taxon>
        <taxon>Hyphomonadales</taxon>
        <taxon>Hyphomonadaceae</taxon>
        <taxon>Hirschia</taxon>
    </lineage>
</organism>
<evidence type="ECO:0000313" key="3">
    <source>
        <dbReference type="Proteomes" id="UP001596492"/>
    </source>
</evidence>
<dbReference type="CDD" id="cd02440">
    <property type="entry name" value="AdoMet_MTases"/>
    <property type="match status" value="1"/>
</dbReference>
<dbReference type="Gene3D" id="3.40.50.150">
    <property type="entry name" value="Vaccinia Virus protein VP39"/>
    <property type="match status" value="1"/>
</dbReference>
<keyword evidence="2" id="KW-0489">Methyltransferase</keyword>
<accession>A0ABW2IJD7</accession>
<comment type="caution">
    <text evidence="2">The sequence shown here is derived from an EMBL/GenBank/DDBJ whole genome shotgun (WGS) entry which is preliminary data.</text>
</comment>
<dbReference type="EC" id="2.1.1.-" evidence="2"/>
<dbReference type="InterPro" id="IPR029063">
    <property type="entry name" value="SAM-dependent_MTases_sf"/>
</dbReference>
<dbReference type="Pfam" id="PF08241">
    <property type="entry name" value="Methyltransf_11"/>
    <property type="match status" value="1"/>
</dbReference>
<gene>
    <name evidence="2" type="ORF">ACFQS8_06365</name>
</gene>
<feature type="domain" description="Methyltransferase type 11" evidence="1">
    <location>
        <begin position="59"/>
        <end position="154"/>
    </location>
</feature>
<sequence length="251" mass="28491">MQQVIIEDKIAREKAFHNERFAEEHDARDVQDKYYDSIRGCFKDYYAQIETSIADKRSLEYGCSYGENVSKYAPKALDIKGIDISDSAVEIGQGKIDNLGYKNAALSVMNAEEPTFEDGAFDFIFGAGILHHLDLDKSISQISRMLAKDGRAVFMEPLGHNPVINMYRNATPEARTPDEHPLLVSDWKIFRKHFRRVSTKFYGLTTIGTTPLRNTPVHKFALGASELLDSAIFLVPGVRFLAWYVLIEFEK</sequence>
<reference evidence="3" key="1">
    <citation type="journal article" date="2019" name="Int. J. Syst. Evol. Microbiol.">
        <title>The Global Catalogue of Microorganisms (GCM) 10K type strain sequencing project: providing services to taxonomists for standard genome sequencing and annotation.</title>
        <authorList>
            <consortium name="The Broad Institute Genomics Platform"/>
            <consortium name="The Broad Institute Genome Sequencing Center for Infectious Disease"/>
            <person name="Wu L."/>
            <person name="Ma J."/>
        </authorList>
    </citation>
    <scope>NUCLEOTIDE SEQUENCE [LARGE SCALE GENOMIC DNA]</scope>
    <source>
        <strain evidence="3">CCUG 51308</strain>
    </source>
</reference>
<evidence type="ECO:0000313" key="2">
    <source>
        <dbReference type="EMBL" id="MFC7291233.1"/>
    </source>
</evidence>
<dbReference type="InterPro" id="IPR013216">
    <property type="entry name" value="Methyltransf_11"/>
</dbReference>
<name>A0ABW2IJD7_9PROT</name>
<proteinExistence type="predicted"/>
<dbReference type="EMBL" id="JBHTBR010000002">
    <property type="protein sequence ID" value="MFC7291233.1"/>
    <property type="molecule type" value="Genomic_DNA"/>
</dbReference>
<dbReference type="Proteomes" id="UP001596492">
    <property type="component" value="Unassembled WGS sequence"/>
</dbReference>
<protein>
    <submittedName>
        <fullName evidence="2">Class I SAM-dependent methyltransferase</fullName>
        <ecNumber evidence="2">2.1.1.-</ecNumber>
    </submittedName>
</protein>